<reference evidence="7" key="1">
    <citation type="journal article" date="2021" name="Front. Microbiol.">
        <title>Comprehensive Comparative Genomics and Phenotyping of Methylobacterium Species.</title>
        <authorList>
            <person name="Alessa O."/>
            <person name="Ogura Y."/>
            <person name="Fujitani Y."/>
            <person name="Takami H."/>
            <person name="Hayashi T."/>
            <person name="Sahin N."/>
            <person name="Tani A."/>
        </authorList>
    </citation>
    <scope>NUCLEOTIDE SEQUENCE</scope>
    <source>
        <strain evidence="7">DSM 17168</strain>
    </source>
</reference>
<name>A0ABQ4SMH0_9HYPH</name>
<dbReference type="Gene3D" id="3.40.50.150">
    <property type="entry name" value="Vaccinia Virus protein VP39"/>
    <property type="match status" value="1"/>
</dbReference>
<dbReference type="NCBIfam" id="NF002463">
    <property type="entry name" value="PRK01683.1"/>
    <property type="match status" value="1"/>
</dbReference>
<dbReference type="InterPro" id="IPR029063">
    <property type="entry name" value="SAM-dependent_MTases_sf"/>
</dbReference>
<evidence type="ECO:0000313" key="7">
    <source>
        <dbReference type="EMBL" id="GJE04350.1"/>
    </source>
</evidence>
<dbReference type="Proteomes" id="UP001055153">
    <property type="component" value="Unassembled WGS sequence"/>
</dbReference>
<feature type="domain" description="Methyltransferase" evidence="6">
    <location>
        <begin position="35"/>
        <end position="124"/>
    </location>
</feature>
<evidence type="ECO:0000313" key="8">
    <source>
        <dbReference type="Proteomes" id="UP001055153"/>
    </source>
</evidence>
<dbReference type="Pfam" id="PF13649">
    <property type="entry name" value="Methyltransf_25"/>
    <property type="match status" value="1"/>
</dbReference>
<keyword evidence="1 5" id="KW-0963">Cytoplasm</keyword>
<dbReference type="InterPro" id="IPR023149">
    <property type="entry name" value="Trans_acon_MeTrfase_C"/>
</dbReference>
<keyword evidence="8" id="KW-1185">Reference proteome</keyword>
<evidence type="ECO:0000256" key="2">
    <source>
        <dbReference type="ARBA" id="ARBA00022603"/>
    </source>
</evidence>
<organism evidence="7 8">
    <name type="scientific">Methylobacterium isbiliense</name>
    <dbReference type="NCBI Taxonomy" id="315478"/>
    <lineage>
        <taxon>Bacteria</taxon>
        <taxon>Pseudomonadati</taxon>
        <taxon>Pseudomonadota</taxon>
        <taxon>Alphaproteobacteria</taxon>
        <taxon>Hyphomicrobiales</taxon>
        <taxon>Methylobacteriaceae</taxon>
        <taxon>Methylobacterium</taxon>
    </lineage>
</organism>
<comment type="caution">
    <text evidence="7">The sequence shown here is derived from an EMBL/GenBank/DDBJ whole genome shotgun (WGS) entry which is preliminary data.</text>
</comment>
<dbReference type="EMBL" id="BPQQ01000114">
    <property type="protein sequence ID" value="GJE04350.1"/>
    <property type="molecule type" value="Genomic_DNA"/>
</dbReference>
<dbReference type="SUPFAM" id="SSF53335">
    <property type="entry name" value="S-adenosyl-L-methionine-dependent methyltransferases"/>
    <property type="match status" value="1"/>
</dbReference>
<comment type="similarity">
    <text evidence="5">Belongs to the methyltransferase superfamily. Tam family.</text>
</comment>
<reference evidence="7" key="2">
    <citation type="submission" date="2021-08" db="EMBL/GenBank/DDBJ databases">
        <authorList>
            <person name="Tani A."/>
            <person name="Ola A."/>
            <person name="Ogura Y."/>
            <person name="Katsura K."/>
            <person name="Hayashi T."/>
        </authorList>
    </citation>
    <scope>NUCLEOTIDE SEQUENCE</scope>
    <source>
        <strain evidence="7">DSM 17168</strain>
    </source>
</reference>
<dbReference type="PANTHER" id="PTHR43861:SF1">
    <property type="entry name" value="TRANS-ACONITATE 2-METHYLTRANSFERASE"/>
    <property type="match status" value="1"/>
</dbReference>
<gene>
    <name evidence="7" type="primary">tam_2</name>
    <name evidence="5" type="synonym">tam</name>
    <name evidence="7" type="ORF">GMJLKIPL_6311</name>
</gene>
<evidence type="ECO:0000256" key="1">
    <source>
        <dbReference type="ARBA" id="ARBA00022490"/>
    </source>
</evidence>
<keyword evidence="3 5" id="KW-0808">Transferase</keyword>
<keyword evidence="2 5" id="KW-0489">Methyltransferase</keyword>
<proteinExistence type="inferred from homology"/>
<dbReference type="InterPro" id="IPR023506">
    <property type="entry name" value="Trans-aconitate_MeTrfase"/>
</dbReference>
<protein>
    <recommendedName>
        <fullName evidence="5">Trans-aconitate 2-methyltransferase</fullName>
        <ecNumber evidence="5">2.1.1.144</ecNumber>
    </recommendedName>
</protein>
<dbReference type="InterPro" id="IPR041698">
    <property type="entry name" value="Methyltransf_25"/>
</dbReference>
<comment type="catalytic activity">
    <reaction evidence="5">
        <text>trans-aconitate + S-adenosyl-L-methionine = (E)-3-(methoxycarbonyl)pent-2-enedioate + S-adenosyl-L-homocysteine</text>
        <dbReference type="Rhea" id="RHEA:14969"/>
        <dbReference type="ChEBI" id="CHEBI:15708"/>
        <dbReference type="ChEBI" id="CHEBI:57470"/>
        <dbReference type="ChEBI" id="CHEBI:57856"/>
        <dbReference type="ChEBI" id="CHEBI:59789"/>
        <dbReference type="EC" id="2.1.1.144"/>
    </reaction>
</comment>
<evidence type="ECO:0000256" key="4">
    <source>
        <dbReference type="ARBA" id="ARBA00022691"/>
    </source>
</evidence>
<dbReference type="HAMAP" id="MF_00560">
    <property type="entry name" value="Tran_acon_Me_trans"/>
    <property type="match status" value="1"/>
</dbReference>
<evidence type="ECO:0000259" key="6">
    <source>
        <dbReference type="Pfam" id="PF13649"/>
    </source>
</evidence>
<dbReference type="RefSeq" id="WP_238241709.1">
    <property type="nucleotide sequence ID" value="NZ_BPQQ01000114.1"/>
</dbReference>
<dbReference type="EC" id="2.1.1.144" evidence="5"/>
<comment type="subcellular location">
    <subcellularLocation>
        <location evidence="5">Cytoplasm</location>
    </subcellularLocation>
</comment>
<dbReference type="CDD" id="cd02440">
    <property type="entry name" value="AdoMet_MTases"/>
    <property type="match status" value="1"/>
</dbReference>
<evidence type="ECO:0000256" key="3">
    <source>
        <dbReference type="ARBA" id="ARBA00022679"/>
    </source>
</evidence>
<evidence type="ECO:0000256" key="5">
    <source>
        <dbReference type="HAMAP-Rule" id="MF_00560"/>
    </source>
</evidence>
<sequence length="258" mass="27849">MAGWDAAQYLKFADERTRPAADLLARVPLAAPAHVVDLGCGPGNSTELLAARFPEARVLGVDSSSDMLAEARRRLPGCPFVQADVAQFVPEPAPDLLFANAVLQWLPDHATLLPGLARRLAPGGCLAVQMPDNLEEPSHRLMRAVAAEPPFAETLAAAAASRTQLGSIRDYDAWLTAAGCTVEIWRTTYVHPLAGHCGIVEWVKGTGLRPYLAPLDGEAQAAFLARYEQALVDAYPPQTDGRVLLPFPRLFVVARRVR</sequence>
<keyword evidence="4 5" id="KW-0949">S-adenosyl-L-methionine</keyword>
<accession>A0ABQ4SMH0</accession>
<comment type="function">
    <text evidence="5">Catalyzes the S-adenosylmethionine monomethyl esterification of trans-aconitate.</text>
</comment>
<dbReference type="Gene3D" id="1.10.150.290">
    <property type="entry name" value="S-adenosyl-L-methionine-dependent methyltransferases"/>
    <property type="match status" value="1"/>
</dbReference>
<dbReference type="PANTHER" id="PTHR43861">
    <property type="entry name" value="TRANS-ACONITATE 2-METHYLTRANSFERASE-RELATED"/>
    <property type="match status" value="1"/>
</dbReference>